<evidence type="ECO:0000256" key="4">
    <source>
        <dbReference type="ARBA" id="ARBA00023136"/>
    </source>
</evidence>
<sequence length="459" mass="51471">MMSVLSPSHPTFSDQSVTYYDGIRAYLRSPAFTSDPEKCNIYVFDNTSNGLAHTFTSSERFESHIADTQKPSGRIVSICSPNSMRPLGITEQAWSKLMNEYNVDASFSDLAVSFGDKPRSSDAGLGAFTVRQRANGAYDMHYLLTYAEDDTRGGISSWKIRQACVFHHYDPSGCGNLFILLHANPQSPLHRRIEHTIATNSGALFGAWFSMHLLVLSTYLGGWRWYIRNLGDEIEKTVDIALTLDFSKPRSGDHKGGLVHLLKQQYLGDRILPLASRLRTALVTLHRLENMNSLFRPKTSADDGFQTVVDSLAYHVTTLEGHLESINVLERKIRGISDLLAVALTVDNQTVTIDINNKMLDLNNKLLKLTDESLDGNTTVRIVTLVTLIYLPASFVSTLLGMNLFDYGKTGDFEISHQFWIFVVIAVSLTALTVGSWYWFSRRQQQLKEKSRAIELGEL</sequence>
<dbReference type="OrthoDB" id="5396681at2759"/>
<keyword evidence="2 5" id="KW-0812">Transmembrane</keyword>
<dbReference type="SUPFAM" id="SSF144083">
    <property type="entry name" value="Magnesium transport protein CorA, transmembrane region"/>
    <property type="match status" value="1"/>
</dbReference>
<dbReference type="AlphaFoldDB" id="A0A7R7XM11"/>
<accession>A0A7R7XM11</accession>
<reference evidence="7" key="1">
    <citation type="submission" date="2021-01" db="EMBL/GenBank/DDBJ databases">
        <authorList>
            <consortium name="Aspergillus puulaauensis MK2 genome sequencing consortium"/>
            <person name="Kazuki M."/>
            <person name="Futagami T."/>
        </authorList>
    </citation>
    <scope>NUCLEOTIDE SEQUENCE</scope>
    <source>
        <strain evidence="7">MK2</strain>
    </source>
</reference>
<feature type="domain" description="CorA-like transporter" evidence="6">
    <location>
        <begin position="34"/>
        <end position="239"/>
    </location>
</feature>
<evidence type="ECO:0000256" key="3">
    <source>
        <dbReference type="ARBA" id="ARBA00022989"/>
    </source>
</evidence>
<feature type="transmembrane region" description="Helical" evidence="5">
    <location>
        <begin position="417"/>
        <end position="440"/>
    </location>
</feature>
<feature type="transmembrane region" description="Helical" evidence="5">
    <location>
        <begin position="382"/>
        <end position="405"/>
    </location>
</feature>
<keyword evidence="8" id="KW-1185">Reference proteome</keyword>
<dbReference type="GO" id="GO:0046873">
    <property type="term" value="F:metal ion transmembrane transporter activity"/>
    <property type="evidence" value="ECO:0007669"/>
    <property type="project" value="InterPro"/>
</dbReference>
<evidence type="ECO:0000256" key="1">
    <source>
        <dbReference type="ARBA" id="ARBA00004141"/>
    </source>
</evidence>
<dbReference type="Gene3D" id="1.20.58.340">
    <property type="entry name" value="Magnesium transport protein CorA, transmembrane region"/>
    <property type="match status" value="1"/>
</dbReference>
<dbReference type="InterPro" id="IPR045863">
    <property type="entry name" value="CorA_TM1_TM2"/>
</dbReference>
<dbReference type="Proteomes" id="UP000654913">
    <property type="component" value="Chromosome 4"/>
</dbReference>
<protein>
    <recommendedName>
        <fullName evidence="6">CorA-like transporter domain-containing protein</fullName>
    </recommendedName>
</protein>
<dbReference type="Pfam" id="PF26616">
    <property type="entry name" value="CorA-like"/>
    <property type="match status" value="1"/>
</dbReference>
<evidence type="ECO:0000256" key="5">
    <source>
        <dbReference type="SAM" id="Phobius"/>
    </source>
</evidence>
<evidence type="ECO:0000313" key="7">
    <source>
        <dbReference type="EMBL" id="BCS23642.1"/>
    </source>
</evidence>
<reference evidence="7" key="2">
    <citation type="submission" date="2021-02" db="EMBL/GenBank/DDBJ databases">
        <title>Aspergillus puulaauensis MK2 genome sequence.</title>
        <authorList>
            <person name="Futagami T."/>
            <person name="Mori K."/>
            <person name="Kadooka C."/>
            <person name="Tanaka T."/>
        </authorList>
    </citation>
    <scope>NUCLEOTIDE SEQUENCE</scope>
    <source>
        <strain evidence="7">MK2</strain>
    </source>
</reference>
<comment type="subcellular location">
    <subcellularLocation>
        <location evidence="1">Membrane</location>
        <topology evidence="1">Multi-pass membrane protein</topology>
    </subcellularLocation>
</comment>
<name>A0A7R7XM11_9EURO</name>
<evidence type="ECO:0000259" key="6">
    <source>
        <dbReference type="Pfam" id="PF26616"/>
    </source>
</evidence>
<dbReference type="EMBL" id="AP024446">
    <property type="protein sequence ID" value="BCS23642.1"/>
    <property type="molecule type" value="Genomic_DNA"/>
</dbReference>
<keyword evidence="4 5" id="KW-0472">Membrane</keyword>
<dbReference type="RefSeq" id="XP_041555836.1">
    <property type="nucleotide sequence ID" value="XM_041703119.1"/>
</dbReference>
<evidence type="ECO:0000256" key="2">
    <source>
        <dbReference type="ARBA" id="ARBA00022692"/>
    </source>
</evidence>
<dbReference type="Pfam" id="PF01544">
    <property type="entry name" value="CorA"/>
    <property type="match status" value="1"/>
</dbReference>
<dbReference type="GeneID" id="64973647"/>
<organism evidence="7 8">
    <name type="scientific">Aspergillus puulaauensis</name>
    <dbReference type="NCBI Taxonomy" id="1220207"/>
    <lineage>
        <taxon>Eukaryota</taxon>
        <taxon>Fungi</taxon>
        <taxon>Dikarya</taxon>
        <taxon>Ascomycota</taxon>
        <taxon>Pezizomycotina</taxon>
        <taxon>Eurotiomycetes</taxon>
        <taxon>Eurotiomycetidae</taxon>
        <taxon>Eurotiales</taxon>
        <taxon>Aspergillaceae</taxon>
        <taxon>Aspergillus</taxon>
    </lineage>
</organism>
<dbReference type="GO" id="GO:0016020">
    <property type="term" value="C:membrane"/>
    <property type="evidence" value="ECO:0007669"/>
    <property type="project" value="UniProtKB-SubCell"/>
</dbReference>
<feature type="transmembrane region" description="Helical" evidence="5">
    <location>
        <begin position="202"/>
        <end position="220"/>
    </location>
</feature>
<proteinExistence type="predicted"/>
<dbReference type="InterPro" id="IPR002523">
    <property type="entry name" value="MgTranspt_CorA/ZnTranspt_ZntB"/>
</dbReference>
<dbReference type="InterPro" id="IPR058257">
    <property type="entry name" value="CorA-like_dom"/>
</dbReference>
<gene>
    <name evidence="7" type="ORF">APUU_40086A</name>
</gene>
<keyword evidence="3 5" id="KW-1133">Transmembrane helix</keyword>
<evidence type="ECO:0000313" key="8">
    <source>
        <dbReference type="Proteomes" id="UP000654913"/>
    </source>
</evidence>
<dbReference type="KEGG" id="apuu:APUU_40086A"/>